<evidence type="ECO:0000313" key="3">
    <source>
        <dbReference type="Proteomes" id="UP001064489"/>
    </source>
</evidence>
<dbReference type="PANTHER" id="PTHR47074">
    <property type="entry name" value="BNAC02G40300D PROTEIN"/>
    <property type="match status" value="1"/>
</dbReference>
<name>A0AAD5J142_ACENE</name>
<feature type="domain" description="RNase H type-1" evidence="1">
    <location>
        <begin position="26"/>
        <end position="97"/>
    </location>
</feature>
<dbReference type="PANTHER" id="PTHR47074:SF48">
    <property type="entry name" value="POLYNUCLEOTIDYL TRANSFERASE, RIBONUCLEASE H-LIKE SUPERFAMILY PROTEIN"/>
    <property type="match status" value="1"/>
</dbReference>
<keyword evidence="3" id="KW-1185">Reference proteome</keyword>
<dbReference type="EMBL" id="JAJSOW010000101">
    <property type="protein sequence ID" value="KAI9181833.1"/>
    <property type="molecule type" value="Genomic_DNA"/>
</dbReference>
<dbReference type="AlphaFoldDB" id="A0AAD5J142"/>
<proteinExistence type="predicted"/>
<dbReference type="InterPro" id="IPR052929">
    <property type="entry name" value="RNase_H-like_EbsB-rel"/>
</dbReference>
<comment type="caution">
    <text evidence="2">The sequence shown here is derived from an EMBL/GenBank/DDBJ whole genome shotgun (WGS) entry which is preliminary data.</text>
</comment>
<dbReference type="GO" id="GO:0004523">
    <property type="term" value="F:RNA-DNA hybrid ribonuclease activity"/>
    <property type="evidence" value="ECO:0007669"/>
    <property type="project" value="InterPro"/>
</dbReference>
<dbReference type="Proteomes" id="UP001064489">
    <property type="component" value="Chromosome 4"/>
</dbReference>
<organism evidence="2 3">
    <name type="scientific">Acer negundo</name>
    <name type="common">Box elder</name>
    <dbReference type="NCBI Taxonomy" id="4023"/>
    <lineage>
        <taxon>Eukaryota</taxon>
        <taxon>Viridiplantae</taxon>
        <taxon>Streptophyta</taxon>
        <taxon>Embryophyta</taxon>
        <taxon>Tracheophyta</taxon>
        <taxon>Spermatophyta</taxon>
        <taxon>Magnoliopsida</taxon>
        <taxon>eudicotyledons</taxon>
        <taxon>Gunneridae</taxon>
        <taxon>Pentapetalae</taxon>
        <taxon>rosids</taxon>
        <taxon>malvids</taxon>
        <taxon>Sapindales</taxon>
        <taxon>Sapindaceae</taxon>
        <taxon>Hippocastanoideae</taxon>
        <taxon>Acereae</taxon>
        <taxon>Acer</taxon>
    </lineage>
</organism>
<accession>A0AAD5J142</accession>
<evidence type="ECO:0000259" key="1">
    <source>
        <dbReference type="Pfam" id="PF13456"/>
    </source>
</evidence>
<reference evidence="2" key="1">
    <citation type="journal article" date="2022" name="Plant J.">
        <title>Strategies of tolerance reflected in two North American maple genomes.</title>
        <authorList>
            <person name="McEvoy S.L."/>
            <person name="Sezen U.U."/>
            <person name="Trouern-Trend A."/>
            <person name="McMahon S.M."/>
            <person name="Schaberg P.G."/>
            <person name="Yang J."/>
            <person name="Wegrzyn J.L."/>
            <person name="Swenson N.G."/>
        </authorList>
    </citation>
    <scope>NUCLEOTIDE SEQUENCE</scope>
    <source>
        <strain evidence="2">91603</strain>
    </source>
</reference>
<dbReference type="Pfam" id="PF13456">
    <property type="entry name" value="RVT_3"/>
    <property type="match status" value="1"/>
</dbReference>
<evidence type="ECO:0000313" key="2">
    <source>
        <dbReference type="EMBL" id="KAI9181833.1"/>
    </source>
</evidence>
<gene>
    <name evidence="2" type="ORF">LWI28_019111</name>
</gene>
<dbReference type="InterPro" id="IPR002156">
    <property type="entry name" value="RNaseH_domain"/>
</dbReference>
<reference evidence="2" key="2">
    <citation type="submission" date="2023-02" db="EMBL/GenBank/DDBJ databases">
        <authorList>
            <person name="Swenson N.G."/>
            <person name="Wegrzyn J.L."/>
            <person name="Mcevoy S.L."/>
        </authorList>
    </citation>
    <scope>NUCLEOTIDE SEQUENCE</scope>
    <source>
        <strain evidence="2">91603</strain>
        <tissue evidence="2">Leaf</tissue>
    </source>
</reference>
<sequence>MGDVGMRSIANLIHWQPPPENLYKINTDVALDVERQIVGVGVVVRDHRGQVMGVSSQHLEVNFNPGVAQAIALFRGIAFAEEAGLVLAVIESDVYTLLI</sequence>
<protein>
    <recommendedName>
        <fullName evidence="1">RNase H type-1 domain-containing protein</fullName>
    </recommendedName>
</protein>
<dbReference type="GO" id="GO:0003676">
    <property type="term" value="F:nucleic acid binding"/>
    <property type="evidence" value="ECO:0007669"/>
    <property type="project" value="InterPro"/>
</dbReference>